<proteinExistence type="predicted"/>
<sequence>MLVLDFDGTLTDVEQEGTPFTVGFLQDIARLTGWTLDRVQQRAEQIAALIAADPGSHGWKVDGVIMAPATVDPYLRIKPIAEMIFDEAGIYQDPDARRELLTGTLYSQNYQRTTMHFANGAKDLLVAIMRQELDCYIVTNSHTEPVQEKIRRMGMMLADECDTLYGAAFINWWLPRVHGRAKKYLPGGLDVEPFELRIPGLNRPVQLRRPHYFEVLNKLRNQHGITWAQVTVVGDIFELDLALPLALGGQVGLMVNEYTPAYEVNYLRTRTPYAEVMTGLDQVLPFYERSPGHPRNHW</sequence>
<gene>
    <name evidence="1" type="ORF">CO174_00155</name>
</gene>
<organism evidence="1 2">
    <name type="scientific">Candidatus Uhrbacteria bacterium CG_4_9_14_3_um_filter_50_9</name>
    <dbReference type="NCBI Taxonomy" id="1975035"/>
    <lineage>
        <taxon>Bacteria</taxon>
        <taxon>Candidatus Uhriibacteriota</taxon>
    </lineage>
</organism>
<evidence type="ECO:0000313" key="1">
    <source>
        <dbReference type="EMBL" id="PJA46413.1"/>
    </source>
</evidence>
<evidence type="ECO:0008006" key="3">
    <source>
        <dbReference type="Google" id="ProtNLM"/>
    </source>
</evidence>
<comment type="caution">
    <text evidence="1">The sequence shown here is derived from an EMBL/GenBank/DDBJ whole genome shotgun (WGS) entry which is preliminary data.</text>
</comment>
<dbReference type="AlphaFoldDB" id="A0A2M7XEV9"/>
<protein>
    <recommendedName>
        <fullName evidence="3">HAD family hydrolase</fullName>
    </recommendedName>
</protein>
<dbReference type="Proteomes" id="UP000229385">
    <property type="component" value="Unassembled WGS sequence"/>
</dbReference>
<dbReference type="InterPro" id="IPR023214">
    <property type="entry name" value="HAD_sf"/>
</dbReference>
<name>A0A2M7XEV9_9BACT</name>
<dbReference type="Gene3D" id="3.40.50.1000">
    <property type="entry name" value="HAD superfamily/HAD-like"/>
    <property type="match status" value="1"/>
</dbReference>
<dbReference type="SUPFAM" id="SSF56784">
    <property type="entry name" value="HAD-like"/>
    <property type="match status" value="1"/>
</dbReference>
<evidence type="ECO:0000313" key="2">
    <source>
        <dbReference type="Proteomes" id="UP000229385"/>
    </source>
</evidence>
<accession>A0A2M7XEV9</accession>
<reference evidence="2" key="1">
    <citation type="submission" date="2017-09" db="EMBL/GenBank/DDBJ databases">
        <title>Depth-based differentiation of microbial function through sediment-hosted aquifers and enrichment of novel symbionts in the deep terrestrial subsurface.</title>
        <authorList>
            <person name="Probst A.J."/>
            <person name="Ladd B."/>
            <person name="Jarett J.K."/>
            <person name="Geller-Mcgrath D.E."/>
            <person name="Sieber C.M.K."/>
            <person name="Emerson J.B."/>
            <person name="Anantharaman K."/>
            <person name="Thomas B.C."/>
            <person name="Malmstrom R."/>
            <person name="Stieglmeier M."/>
            <person name="Klingl A."/>
            <person name="Woyke T."/>
            <person name="Ryan C.M."/>
            <person name="Banfield J.F."/>
        </authorList>
    </citation>
    <scope>NUCLEOTIDE SEQUENCE [LARGE SCALE GENOMIC DNA]</scope>
</reference>
<dbReference type="InterPro" id="IPR036412">
    <property type="entry name" value="HAD-like_sf"/>
</dbReference>
<dbReference type="EMBL" id="PFWU01000001">
    <property type="protein sequence ID" value="PJA46413.1"/>
    <property type="molecule type" value="Genomic_DNA"/>
</dbReference>